<evidence type="ECO:0000313" key="6">
    <source>
        <dbReference type="Proteomes" id="UP000431533"/>
    </source>
</evidence>
<dbReference type="InterPro" id="IPR000960">
    <property type="entry name" value="Flavin_mOase"/>
</dbReference>
<dbReference type="OrthoDB" id="74360at2759"/>
<sequence length="414" mass="47297">MASIGQMQAEGLGDPLYPENGDGPNYSIPKTWHSQKTKLRVACIGAGPSGLCLAYKMERQMQPGTWELTIYEKNPAEGGTWYENKYPGCACDIPAHIYTYSWDPQPDWSTFYAYSPEILEYFKKFSDKHDLHHYVQLNSQIISAAWNDQEGKYNLIIRNPQTGEEREDWSHVLVNATGNLNKWKWPEIEGLHDFAGPKMHSATWDESVDFKDKTVAIIGTGSTAIQIVPKLQKVAKKLELFMRSPTWISPPFGDAVLKEDVRDGKEEDMANRQYYFSEEEKRKFREDPEGHLFLRQKIEAEINLLFPFYTRGTPLQKKMHQQMRAEMEKRIGPGHDELKKNLIPEWLPGCRRITPGDGYLESLVKSNVNCVFQGIQKITPDGLIDDAGEFHPVDILVCATGVCHVDPAIEAHEY</sequence>
<comment type="caution">
    <text evidence="5">The sequence shown here is derived from an EMBL/GenBank/DDBJ whole genome shotgun (WGS) entry which is preliminary data.</text>
</comment>
<dbReference type="Pfam" id="PF00743">
    <property type="entry name" value="FMO-like"/>
    <property type="match status" value="1"/>
</dbReference>
<dbReference type="InterPro" id="IPR020946">
    <property type="entry name" value="Flavin_mOase-like"/>
</dbReference>
<gene>
    <name evidence="5" type="primary">stcW_1</name>
    <name evidence="5" type="ORF">LHYA1_G004606</name>
</gene>
<organism evidence="5 6">
    <name type="scientific">Lachnellula hyalina</name>
    <dbReference type="NCBI Taxonomy" id="1316788"/>
    <lineage>
        <taxon>Eukaryota</taxon>
        <taxon>Fungi</taxon>
        <taxon>Dikarya</taxon>
        <taxon>Ascomycota</taxon>
        <taxon>Pezizomycotina</taxon>
        <taxon>Leotiomycetes</taxon>
        <taxon>Helotiales</taxon>
        <taxon>Lachnaceae</taxon>
        <taxon>Lachnellula</taxon>
    </lineage>
</organism>
<dbReference type="Proteomes" id="UP000431533">
    <property type="component" value="Unassembled WGS sequence"/>
</dbReference>
<dbReference type="GeneID" id="41984804"/>
<evidence type="ECO:0000256" key="1">
    <source>
        <dbReference type="ARBA" id="ARBA00010139"/>
    </source>
</evidence>
<dbReference type="GO" id="GO:0050661">
    <property type="term" value="F:NADP binding"/>
    <property type="evidence" value="ECO:0007669"/>
    <property type="project" value="InterPro"/>
</dbReference>
<dbReference type="InterPro" id="IPR051209">
    <property type="entry name" value="FAD-bind_Monooxygenase_sf"/>
</dbReference>
<keyword evidence="4" id="KW-0560">Oxidoreductase</keyword>
<proteinExistence type="inferred from homology"/>
<name>A0A8H8TYQ4_9HELO</name>
<reference evidence="5 6" key="1">
    <citation type="submission" date="2018-05" db="EMBL/GenBank/DDBJ databases">
        <title>Genome sequencing and assembly of the regulated plant pathogen Lachnellula willkommii and related sister species for the development of diagnostic species identification markers.</title>
        <authorList>
            <person name="Giroux E."/>
            <person name="Bilodeau G."/>
        </authorList>
    </citation>
    <scope>NUCLEOTIDE SEQUENCE [LARGE SCALE GENOMIC DNA]</scope>
    <source>
        <strain evidence="5 6">CBS 185.66</strain>
    </source>
</reference>
<accession>A0A8H8TYQ4</accession>
<dbReference type="GO" id="GO:0050660">
    <property type="term" value="F:flavin adenine dinucleotide binding"/>
    <property type="evidence" value="ECO:0007669"/>
    <property type="project" value="InterPro"/>
</dbReference>
<dbReference type="PANTHER" id="PTHR42877">
    <property type="entry name" value="L-ORNITHINE N(5)-MONOOXYGENASE-RELATED"/>
    <property type="match status" value="1"/>
</dbReference>
<evidence type="ECO:0000256" key="2">
    <source>
        <dbReference type="ARBA" id="ARBA00022630"/>
    </source>
</evidence>
<dbReference type="PANTHER" id="PTHR42877:SF8">
    <property type="entry name" value="MONOOXYGENASE"/>
    <property type="match status" value="1"/>
</dbReference>
<protein>
    <submittedName>
        <fullName evidence="5">Putative sterigmatocystin biosynthesis monooxygenase</fullName>
    </submittedName>
</protein>
<dbReference type="SUPFAM" id="SSF51905">
    <property type="entry name" value="FAD/NAD(P)-binding domain"/>
    <property type="match status" value="1"/>
</dbReference>
<dbReference type="AlphaFoldDB" id="A0A8H8TYQ4"/>
<keyword evidence="2" id="KW-0285">Flavoprotein</keyword>
<evidence type="ECO:0000256" key="4">
    <source>
        <dbReference type="ARBA" id="ARBA00023002"/>
    </source>
</evidence>
<dbReference type="Gene3D" id="3.50.50.60">
    <property type="entry name" value="FAD/NAD(P)-binding domain"/>
    <property type="match status" value="1"/>
</dbReference>
<dbReference type="EMBL" id="QGMH01000089">
    <property type="protein sequence ID" value="TVY25630.1"/>
    <property type="molecule type" value="Genomic_DNA"/>
</dbReference>
<keyword evidence="5" id="KW-0503">Monooxygenase</keyword>
<dbReference type="InterPro" id="IPR036188">
    <property type="entry name" value="FAD/NAD-bd_sf"/>
</dbReference>
<keyword evidence="3" id="KW-0274">FAD</keyword>
<keyword evidence="6" id="KW-1185">Reference proteome</keyword>
<dbReference type="PRINTS" id="PR00370">
    <property type="entry name" value="FMOXYGENASE"/>
</dbReference>
<dbReference type="RefSeq" id="XP_031004418.1">
    <property type="nucleotide sequence ID" value="XM_031149563.1"/>
</dbReference>
<comment type="similarity">
    <text evidence="1">Belongs to the FAD-binding monooxygenase family.</text>
</comment>
<dbReference type="GO" id="GO:0004499">
    <property type="term" value="F:N,N-dimethylaniline monooxygenase activity"/>
    <property type="evidence" value="ECO:0007669"/>
    <property type="project" value="InterPro"/>
</dbReference>
<evidence type="ECO:0000313" key="5">
    <source>
        <dbReference type="EMBL" id="TVY25630.1"/>
    </source>
</evidence>
<evidence type="ECO:0000256" key="3">
    <source>
        <dbReference type="ARBA" id="ARBA00022827"/>
    </source>
</evidence>